<comment type="caution">
    <text evidence="1">The sequence shown here is derived from an EMBL/GenBank/DDBJ whole genome shotgun (WGS) entry which is preliminary data.</text>
</comment>
<sequence length="88" mass="10148">MSQNWPTRDKDLQTARVIMEEYASERESDTLGLFEIVVDQAEKKMSFRLSGWVVILAKHFNSTYGVSQGDFITRQVITRCLTQGHTLH</sequence>
<dbReference type="GeneID" id="98064852"/>
<proteinExistence type="predicted"/>
<dbReference type="RefSeq" id="WP_058388603.1">
    <property type="nucleotide sequence ID" value="NZ_CAAAIY010000018.1"/>
</dbReference>
<evidence type="ECO:0000313" key="2">
    <source>
        <dbReference type="Proteomes" id="UP000054695"/>
    </source>
</evidence>
<evidence type="ECO:0000313" key="1">
    <source>
        <dbReference type="EMBL" id="KTC73434.1"/>
    </source>
</evidence>
<dbReference type="Proteomes" id="UP000054695">
    <property type="component" value="Unassembled WGS sequence"/>
</dbReference>
<reference evidence="1 2" key="1">
    <citation type="submission" date="2015-11" db="EMBL/GenBank/DDBJ databases">
        <title>Genomic analysis of 38 Legionella species identifies large and diverse effector repertoires.</title>
        <authorList>
            <person name="Burstein D."/>
            <person name="Amaro F."/>
            <person name="Zusman T."/>
            <person name="Lifshitz Z."/>
            <person name="Cohen O."/>
            <person name="Gilbert J.A."/>
            <person name="Pupko T."/>
            <person name="Shuman H.A."/>
            <person name="Segal G."/>
        </authorList>
    </citation>
    <scope>NUCLEOTIDE SEQUENCE [LARGE SCALE GENOMIC DNA]</scope>
    <source>
        <strain evidence="1 2">WIGA</strain>
    </source>
</reference>
<keyword evidence="2" id="KW-1185">Reference proteome</keyword>
<dbReference type="PATRIC" id="fig|447.4.peg.2209"/>
<organism evidence="1 2">
    <name type="scientific">Legionella bozemanae</name>
    <name type="common">Fluoribacter bozemanae</name>
    <dbReference type="NCBI Taxonomy" id="447"/>
    <lineage>
        <taxon>Bacteria</taxon>
        <taxon>Pseudomonadati</taxon>
        <taxon>Pseudomonadota</taxon>
        <taxon>Gammaproteobacteria</taxon>
        <taxon>Legionellales</taxon>
        <taxon>Legionellaceae</taxon>
        <taxon>Legionella</taxon>
    </lineage>
</organism>
<dbReference type="EMBL" id="LNXU01000019">
    <property type="protein sequence ID" value="KTC73434.1"/>
    <property type="molecule type" value="Genomic_DNA"/>
</dbReference>
<accession>A0A0W0RQU8</accession>
<protein>
    <submittedName>
        <fullName evidence="1">Uncharacterized protein</fullName>
    </submittedName>
</protein>
<dbReference type="AlphaFoldDB" id="A0A0W0RQU8"/>
<gene>
    <name evidence="1" type="ORF">Lboz_2080</name>
</gene>
<name>A0A0W0RQU8_LEGBO</name>
<dbReference type="OrthoDB" id="5647017at2"/>